<dbReference type="Proteomes" id="UP000049983">
    <property type="component" value="Unassembled WGS sequence"/>
</dbReference>
<dbReference type="PANTHER" id="PTHR45681:SF6">
    <property type="entry name" value="POLYKETIDE SYNTHASE 37"/>
    <property type="match status" value="1"/>
</dbReference>
<accession>A0A0M6ZCD6</accession>
<keyword evidence="4" id="KW-1185">Reference proteome</keyword>
<dbReference type="AlphaFoldDB" id="A0A0M6ZCD6"/>
<dbReference type="InterPro" id="IPR050444">
    <property type="entry name" value="Polyketide_Synthase"/>
</dbReference>
<dbReference type="PANTHER" id="PTHR45681">
    <property type="entry name" value="POLYKETIDE SYNTHASE 44-RELATED"/>
    <property type="match status" value="1"/>
</dbReference>
<dbReference type="SUPFAM" id="SSF52151">
    <property type="entry name" value="FabD/lysophospholipase-like"/>
    <property type="match status" value="1"/>
</dbReference>
<gene>
    <name evidence="3" type="primary">baeD</name>
    <name evidence="3" type="ORF">LA5096_03876</name>
</gene>
<evidence type="ECO:0000256" key="1">
    <source>
        <dbReference type="ARBA" id="ARBA00022679"/>
    </source>
</evidence>
<keyword evidence="1" id="KW-0808">Transferase</keyword>
<organism evidence="3 4">
    <name type="scientific">Roseibium album</name>
    <dbReference type="NCBI Taxonomy" id="311410"/>
    <lineage>
        <taxon>Bacteria</taxon>
        <taxon>Pseudomonadati</taxon>
        <taxon>Pseudomonadota</taxon>
        <taxon>Alphaproteobacteria</taxon>
        <taxon>Hyphomicrobiales</taxon>
        <taxon>Stappiaceae</taxon>
        <taxon>Roseibium</taxon>
    </lineage>
</organism>
<protein>
    <recommendedName>
        <fullName evidence="2">Malonyl-CoA:ACP transacylase (MAT) domain-containing protein</fullName>
    </recommendedName>
</protein>
<dbReference type="Gene3D" id="3.40.366.10">
    <property type="entry name" value="Malonyl-Coenzyme A Acyl Carrier Protein, domain 2"/>
    <property type="match status" value="1"/>
</dbReference>
<dbReference type="Pfam" id="PF00698">
    <property type="entry name" value="Acyl_transf_1"/>
    <property type="match status" value="1"/>
</dbReference>
<dbReference type="STRING" id="311410.LA5095_00736"/>
<name>A0A0M6ZCD6_9HYPH</name>
<reference evidence="4" key="1">
    <citation type="submission" date="2015-07" db="EMBL/GenBank/DDBJ databases">
        <authorList>
            <person name="Rodrigo-Torres Lidia"/>
            <person name="Arahal R.David."/>
        </authorList>
    </citation>
    <scope>NUCLEOTIDE SEQUENCE [LARGE SCALE GENOMIC DNA]</scope>
    <source>
        <strain evidence="4">CECT 5096</strain>
    </source>
</reference>
<dbReference type="EMBL" id="CXWC01000011">
    <property type="protein sequence ID" value="CTQ73996.1"/>
    <property type="molecule type" value="Genomic_DNA"/>
</dbReference>
<dbReference type="GO" id="GO:0016740">
    <property type="term" value="F:transferase activity"/>
    <property type="evidence" value="ECO:0007669"/>
    <property type="project" value="UniProtKB-KW"/>
</dbReference>
<dbReference type="SMART" id="SM00827">
    <property type="entry name" value="PKS_AT"/>
    <property type="match status" value="1"/>
</dbReference>
<dbReference type="InterPro" id="IPR016035">
    <property type="entry name" value="Acyl_Trfase/lysoPLipase"/>
</dbReference>
<evidence type="ECO:0000313" key="4">
    <source>
        <dbReference type="Proteomes" id="UP000049983"/>
    </source>
</evidence>
<proteinExistence type="predicted"/>
<sequence>MAAAFLKTYPVFRQWMDIGDRIVQNAQGFSVLDIIYSDEHGISDPFDRLEHSHPALFITQFAVAKLLQNQGIRPDLLLGASLGEFVAMSVSGMLPFETALRAVACQPALFEKSAPKGALIGTLASASVRSQSKILAESTEIAGKNGASHCVLACRKADLETVLGELRRLDISFQTLPVPFAFHSRWIEPAKQDFLNTVSGLHFETPFWPVWSSCLCRDVQQADGRQLWDIVRQPMQLQATLHAIEARGGARYIDLSPTGTLAAVFRQELSEKSASEVVPLMSPYGGDLKRIEALFPASP</sequence>
<feature type="domain" description="Malonyl-CoA:ACP transacylase (MAT)" evidence="2">
    <location>
        <begin position="4"/>
        <end position="284"/>
    </location>
</feature>
<evidence type="ECO:0000259" key="2">
    <source>
        <dbReference type="SMART" id="SM00827"/>
    </source>
</evidence>
<evidence type="ECO:0000313" key="3">
    <source>
        <dbReference type="EMBL" id="CTQ73996.1"/>
    </source>
</evidence>
<dbReference type="InterPro" id="IPR014043">
    <property type="entry name" value="Acyl_transferase_dom"/>
</dbReference>
<dbReference type="InterPro" id="IPR001227">
    <property type="entry name" value="Ac_transferase_dom_sf"/>
</dbReference>